<feature type="transmembrane region" description="Helical" evidence="1">
    <location>
        <begin position="221"/>
        <end position="244"/>
    </location>
</feature>
<dbReference type="InterPro" id="IPR050923">
    <property type="entry name" value="Cell_Proc_Reg/RNA_Proc"/>
</dbReference>
<dbReference type="Proteomes" id="UP000534294">
    <property type="component" value="Unassembled WGS sequence"/>
</dbReference>
<accession>A0A7W7YPB6</accession>
<organism evidence="3 4">
    <name type="scientific">Prosthecobacter dejongeii</name>
    <dbReference type="NCBI Taxonomy" id="48465"/>
    <lineage>
        <taxon>Bacteria</taxon>
        <taxon>Pseudomonadati</taxon>
        <taxon>Verrucomicrobiota</taxon>
        <taxon>Verrucomicrobiia</taxon>
        <taxon>Verrucomicrobiales</taxon>
        <taxon>Verrucomicrobiaceae</taxon>
        <taxon>Prosthecobacter</taxon>
    </lineage>
</organism>
<keyword evidence="1" id="KW-0812">Transmembrane</keyword>
<gene>
    <name evidence="3" type="ORF">HNQ64_004127</name>
</gene>
<evidence type="ECO:0000256" key="1">
    <source>
        <dbReference type="SAM" id="Phobius"/>
    </source>
</evidence>
<reference evidence="3 4" key="1">
    <citation type="submission" date="2020-08" db="EMBL/GenBank/DDBJ databases">
        <title>Genomic Encyclopedia of Type Strains, Phase IV (KMG-IV): sequencing the most valuable type-strain genomes for metagenomic binning, comparative biology and taxonomic classification.</title>
        <authorList>
            <person name="Goeker M."/>
        </authorList>
    </citation>
    <scope>NUCLEOTIDE SEQUENCE [LARGE SCALE GENOMIC DNA]</scope>
    <source>
        <strain evidence="3 4">DSM 12251</strain>
    </source>
</reference>
<dbReference type="PANTHER" id="PTHR23308">
    <property type="entry name" value="NUCLEAR INHIBITOR OF PROTEIN PHOSPHATASE-1"/>
    <property type="match status" value="1"/>
</dbReference>
<dbReference type="Gene3D" id="2.60.200.20">
    <property type="match status" value="1"/>
</dbReference>
<evidence type="ECO:0000313" key="4">
    <source>
        <dbReference type="Proteomes" id="UP000534294"/>
    </source>
</evidence>
<dbReference type="InterPro" id="IPR008984">
    <property type="entry name" value="SMAD_FHA_dom_sf"/>
</dbReference>
<dbReference type="AlphaFoldDB" id="A0A7W7YPB6"/>
<protein>
    <submittedName>
        <fullName evidence="3">Protein-S-isoprenylcysteine O-methyltransferase Ste14</fullName>
    </submittedName>
</protein>
<keyword evidence="1" id="KW-1133">Transmembrane helix</keyword>
<dbReference type="InterPro" id="IPR000253">
    <property type="entry name" value="FHA_dom"/>
</dbReference>
<evidence type="ECO:0000313" key="3">
    <source>
        <dbReference type="EMBL" id="MBB5039849.1"/>
    </source>
</evidence>
<feature type="transmembrane region" description="Helical" evidence="1">
    <location>
        <begin position="331"/>
        <end position="352"/>
    </location>
</feature>
<keyword evidence="1" id="KW-0472">Membrane</keyword>
<dbReference type="PROSITE" id="PS50006">
    <property type="entry name" value="FHA_DOMAIN"/>
    <property type="match status" value="1"/>
</dbReference>
<dbReference type="GO" id="GO:0032259">
    <property type="term" value="P:methylation"/>
    <property type="evidence" value="ECO:0007669"/>
    <property type="project" value="UniProtKB-KW"/>
</dbReference>
<dbReference type="GO" id="GO:0008168">
    <property type="term" value="F:methyltransferase activity"/>
    <property type="evidence" value="ECO:0007669"/>
    <property type="project" value="UniProtKB-KW"/>
</dbReference>
<keyword evidence="4" id="KW-1185">Reference proteome</keyword>
<keyword evidence="3" id="KW-0489">Methyltransferase</keyword>
<dbReference type="Pfam" id="PF00498">
    <property type="entry name" value="FHA"/>
    <property type="match status" value="1"/>
</dbReference>
<proteinExistence type="predicted"/>
<dbReference type="RefSeq" id="WP_184212001.1">
    <property type="nucleotide sequence ID" value="NZ_JACHIF010000010.1"/>
</dbReference>
<dbReference type="CDD" id="cd00060">
    <property type="entry name" value="FHA"/>
    <property type="match status" value="1"/>
</dbReference>
<feature type="transmembrane region" description="Helical" evidence="1">
    <location>
        <begin position="156"/>
        <end position="189"/>
    </location>
</feature>
<dbReference type="SMART" id="SM00240">
    <property type="entry name" value="FHA"/>
    <property type="match status" value="1"/>
</dbReference>
<name>A0A7W7YPB6_9BACT</name>
<dbReference type="SUPFAM" id="SSF49879">
    <property type="entry name" value="SMAD/FHA domain"/>
    <property type="match status" value="1"/>
</dbReference>
<comment type="caution">
    <text evidence="3">The sequence shown here is derived from an EMBL/GenBank/DDBJ whole genome shotgun (WGS) entry which is preliminary data.</text>
</comment>
<keyword evidence="3" id="KW-0808">Transferase</keyword>
<feature type="domain" description="FHA" evidence="2">
    <location>
        <begin position="48"/>
        <end position="97"/>
    </location>
</feature>
<dbReference type="EMBL" id="JACHIF010000010">
    <property type="protein sequence ID" value="MBB5039849.1"/>
    <property type="molecule type" value="Genomic_DNA"/>
</dbReference>
<evidence type="ECO:0000259" key="2">
    <source>
        <dbReference type="PROSITE" id="PS50006"/>
    </source>
</evidence>
<sequence>MFCEIRTSLLASFLEAAMNNPHTFETSPPSSATLLVNGQRLPLAGGTLLVGRHSANDLVLDHESVSSHHAAIKTKAGGFVLVDMNSTNGTFLNGEKVAEAQLTDNDQIMFGSVEAFFLEPQIDSGSVNVDAQEGPPLTSSPKLVRLPFSFWPRNPIFSFLATVVFGCVFMLTVVSGLASSLFALSVLYVPMTGIRYIKYRVQKPMVPERDPDQRKKDIRSFWWHPAFIGSAFAALLTLVIVGLASSQTNREIAAASEYRAEHQAYLDQHTSFGNQAGYALSAAASLDEGDVITPLVQGIGNYSTTQELEGRIRNAQAKEVQLASTRQDDGAVIFLAVSVLLTVFGVISWKAYSWVKREWTAATMIVVFTFQASALAQSPSSGLVLDNGWASPMHGGIAAMKELGSLLSPFARPSPNVTPAPEIEIYQGVTYLMPYAEAKQKLGLTQNIVPKNKVITAGFPKDSLFHYAFDGIFDGGFNKLYIVTDKADQVVAVQLVCESPRRDMLRDIYTAPDWSMYNFINNRRKATTRLWVDHQTHFLRSGSWRQYRKVSGYAHPEGKETVIRIDSALMDPDSLKGSNHRGQEWKLLEVSQLYLPKPLMELMLHYIVTTGQR</sequence>